<evidence type="ECO:0000313" key="8">
    <source>
        <dbReference type="Proteomes" id="UP000683000"/>
    </source>
</evidence>
<protein>
    <recommendedName>
        <fullName evidence="9">Amino acid permease</fullName>
    </recommendedName>
</protein>
<proteinExistence type="predicted"/>
<keyword evidence="8" id="KW-1185">Reference proteome</keyword>
<comment type="caution">
    <text evidence="7">The sequence shown here is derived from an EMBL/GenBank/DDBJ whole genome shotgun (WGS) entry which is preliminary data.</text>
</comment>
<dbReference type="Gene3D" id="1.20.1740.10">
    <property type="entry name" value="Amino acid/polyamine transporter I"/>
    <property type="match status" value="1"/>
</dbReference>
<evidence type="ECO:0000256" key="2">
    <source>
        <dbReference type="ARBA" id="ARBA00022448"/>
    </source>
</evidence>
<evidence type="ECO:0000313" key="7">
    <source>
        <dbReference type="EMBL" id="KAG6370728.1"/>
    </source>
</evidence>
<evidence type="ECO:0000256" key="4">
    <source>
        <dbReference type="ARBA" id="ARBA00022989"/>
    </source>
</evidence>
<keyword evidence="4 6" id="KW-1133">Transmembrane helix</keyword>
<dbReference type="PANTHER" id="PTHR45649:SF6">
    <property type="entry name" value="GABA-SPECIFIC PERMEASE"/>
    <property type="match status" value="1"/>
</dbReference>
<evidence type="ECO:0000256" key="1">
    <source>
        <dbReference type="ARBA" id="ARBA00004141"/>
    </source>
</evidence>
<keyword evidence="5 6" id="KW-0472">Membrane</keyword>
<gene>
    <name evidence="7" type="ORF">JVT61DRAFT_11115</name>
</gene>
<dbReference type="Pfam" id="PF13520">
    <property type="entry name" value="AA_permease_2"/>
    <property type="match status" value="1"/>
</dbReference>
<dbReference type="AlphaFoldDB" id="A0A8I3A555"/>
<comment type="subcellular location">
    <subcellularLocation>
        <location evidence="1">Membrane</location>
        <topology evidence="1">Multi-pass membrane protein</topology>
    </subcellularLocation>
</comment>
<evidence type="ECO:0000256" key="6">
    <source>
        <dbReference type="SAM" id="Phobius"/>
    </source>
</evidence>
<accession>A0A8I3A555</accession>
<feature type="transmembrane region" description="Helical" evidence="6">
    <location>
        <begin position="67"/>
        <end position="85"/>
    </location>
</feature>
<reference evidence="7" key="1">
    <citation type="submission" date="2021-03" db="EMBL/GenBank/DDBJ databases">
        <title>Evolutionary innovations through gain and loss of genes in the ectomycorrhizal Boletales.</title>
        <authorList>
            <person name="Wu G."/>
            <person name="Miyauchi S."/>
            <person name="Morin E."/>
            <person name="Yang Z.-L."/>
            <person name="Xu J."/>
            <person name="Martin F.M."/>
        </authorList>
    </citation>
    <scope>NUCLEOTIDE SEQUENCE</scope>
    <source>
        <strain evidence="7">BR01</strain>
    </source>
</reference>
<keyword evidence="3 6" id="KW-0812">Transmembrane</keyword>
<dbReference type="GO" id="GO:0016020">
    <property type="term" value="C:membrane"/>
    <property type="evidence" value="ECO:0007669"/>
    <property type="project" value="UniProtKB-SubCell"/>
</dbReference>
<dbReference type="EMBL" id="JAGFBS010000045">
    <property type="protein sequence ID" value="KAG6370728.1"/>
    <property type="molecule type" value="Genomic_DNA"/>
</dbReference>
<keyword evidence="2" id="KW-0813">Transport</keyword>
<evidence type="ECO:0000256" key="3">
    <source>
        <dbReference type="ARBA" id="ARBA00022692"/>
    </source>
</evidence>
<dbReference type="Proteomes" id="UP000683000">
    <property type="component" value="Unassembled WGS sequence"/>
</dbReference>
<feature type="transmembrane region" description="Helical" evidence="6">
    <location>
        <begin position="91"/>
        <end position="114"/>
    </location>
</feature>
<evidence type="ECO:0000256" key="5">
    <source>
        <dbReference type="ARBA" id="ARBA00023136"/>
    </source>
</evidence>
<feature type="transmembrane region" description="Helical" evidence="6">
    <location>
        <begin position="15"/>
        <end position="36"/>
    </location>
</feature>
<evidence type="ECO:0008006" key="9">
    <source>
        <dbReference type="Google" id="ProtNLM"/>
    </source>
</evidence>
<sequence length="155" mass="16799">MAQIFLNSFGQTGTLVIWSFVVIGQYMMGSSMVLAASRQTFAFARDGALPFSSLYCMNRFTGTPVNTVWFVVVISALLGLLSLAGTQATNAVFVVSVTGLYVAYAIPIAVRFIFKNDFKPGSFNLGIFASPSKDAHPTPYRVSPLPPFLSPSWHS</sequence>
<dbReference type="OrthoDB" id="4476201at2759"/>
<dbReference type="InterPro" id="IPR002293">
    <property type="entry name" value="AA/rel_permease1"/>
</dbReference>
<organism evidence="7 8">
    <name type="scientific">Boletus reticuloceps</name>
    <dbReference type="NCBI Taxonomy" id="495285"/>
    <lineage>
        <taxon>Eukaryota</taxon>
        <taxon>Fungi</taxon>
        <taxon>Dikarya</taxon>
        <taxon>Basidiomycota</taxon>
        <taxon>Agaricomycotina</taxon>
        <taxon>Agaricomycetes</taxon>
        <taxon>Agaricomycetidae</taxon>
        <taxon>Boletales</taxon>
        <taxon>Boletineae</taxon>
        <taxon>Boletaceae</taxon>
        <taxon>Boletoideae</taxon>
        <taxon>Boletus</taxon>
    </lineage>
</organism>
<dbReference type="GO" id="GO:0022857">
    <property type="term" value="F:transmembrane transporter activity"/>
    <property type="evidence" value="ECO:0007669"/>
    <property type="project" value="InterPro"/>
</dbReference>
<name>A0A8I3A555_9AGAM</name>
<dbReference type="PANTHER" id="PTHR45649">
    <property type="entry name" value="AMINO-ACID PERMEASE BAT1"/>
    <property type="match status" value="1"/>
</dbReference>